<dbReference type="CDD" id="cd06171">
    <property type="entry name" value="Sigma70_r4"/>
    <property type="match status" value="1"/>
</dbReference>
<dbReference type="InterPro" id="IPR013249">
    <property type="entry name" value="RNA_pol_sigma70_r4_t2"/>
</dbReference>
<evidence type="ECO:0000313" key="8">
    <source>
        <dbReference type="EMBL" id="TXK60967.1"/>
    </source>
</evidence>
<dbReference type="PANTHER" id="PTHR43133">
    <property type="entry name" value="RNA POLYMERASE ECF-TYPE SIGMA FACTO"/>
    <property type="match status" value="1"/>
</dbReference>
<keyword evidence="2" id="KW-0805">Transcription regulation</keyword>
<dbReference type="EMBL" id="VRTS01000007">
    <property type="protein sequence ID" value="TXK60967.1"/>
    <property type="molecule type" value="Genomic_DNA"/>
</dbReference>
<organism evidence="8 9">
    <name type="scientific">Alkalisalibacterium limincola</name>
    <dbReference type="NCBI Taxonomy" id="2699169"/>
    <lineage>
        <taxon>Bacteria</taxon>
        <taxon>Pseudomonadati</taxon>
        <taxon>Pseudomonadota</taxon>
        <taxon>Gammaproteobacteria</taxon>
        <taxon>Lysobacterales</taxon>
        <taxon>Lysobacteraceae</taxon>
        <taxon>Alkalisalibacterium</taxon>
    </lineage>
</organism>
<dbReference type="GO" id="GO:0016987">
    <property type="term" value="F:sigma factor activity"/>
    <property type="evidence" value="ECO:0007669"/>
    <property type="project" value="UniProtKB-KW"/>
</dbReference>
<keyword evidence="5" id="KW-0804">Transcription</keyword>
<keyword evidence="9" id="KW-1185">Reference proteome</keyword>
<dbReference type="InterPro" id="IPR014284">
    <property type="entry name" value="RNA_pol_sigma-70_dom"/>
</dbReference>
<dbReference type="InterPro" id="IPR013324">
    <property type="entry name" value="RNA_pol_sigma_r3/r4-like"/>
</dbReference>
<dbReference type="PANTHER" id="PTHR43133:SF8">
    <property type="entry name" value="RNA POLYMERASE SIGMA FACTOR HI_1459-RELATED"/>
    <property type="match status" value="1"/>
</dbReference>
<accession>A0A5C8KKZ7</accession>
<feature type="domain" description="RNA polymerase sigma-70 region 2" evidence="6">
    <location>
        <begin position="28"/>
        <end position="95"/>
    </location>
</feature>
<evidence type="ECO:0000256" key="2">
    <source>
        <dbReference type="ARBA" id="ARBA00023015"/>
    </source>
</evidence>
<reference evidence="8 9" key="1">
    <citation type="submission" date="2019-08" db="EMBL/GenBank/DDBJ databases">
        <authorList>
            <person name="Karlyshev A.V."/>
        </authorList>
    </citation>
    <scope>NUCLEOTIDE SEQUENCE [LARGE SCALE GENOMIC DNA]</scope>
    <source>
        <strain evidence="8 9">Alg18-2.2</strain>
    </source>
</reference>
<evidence type="ECO:0000256" key="5">
    <source>
        <dbReference type="ARBA" id="ARBA00023163"/>
    </source>
</evidence>
<evidence type="ECO:0000256" key="4">
    <source>
        <dbReference type="ARBA" id="ARBA00023125"/>
    </source>
</evidence>
<name>A0A5C8KKZ7_9GAMM</name>
<dbReference type="Gene3D" id="1.10.1740.10">
    <property type="match status" value="1"/>
</dbReference>
<comment type="caution">
    <text evidence="8">The sequence shown here is derived from an EMBL/GenBank/DDBJ whole genome shotgun (WGS) entry which is preliminary data.</text>
</comment>
<evidence type="ECO:0000256" key="1">
    <source>
        <dbReference type="ARBA" id="ARBA00010641"/>
    </source>
</evidence>
<dbReference type="SUPFAM" id="SSF88946">
    <property type="entry name" value="Sigma2 domain of RNA polymerase sigma factors"/>
    <property type="match status" value="1"/>
</dbReference>
<evidence type="ECO:0000259" key="7">
    <source>
        <dbReference type="Pfam" id="PF08281"/>
    </source>
</evidence>
<dbReference type="AlphaFoldDB" id="A0A5C8KKZ7"/>
<dbReference type="Proteomes" id="UP000321248">
    <property type="component" value="Unassembled WGS sequence"/>
</dbReference>
<evidence type="ECO:0000313" key="9">
    <source>
        <dbReference type="Proteomes" id="UP000321248"/>
    </source>
</evidence>
<proteinExistence type="inferred from homology"/>
<dbReference type="Gene3D" id="1.10.10.10">
    <property type="entry name" value="Winged helix-like DNA-binding domain superfamily/Winged helix DNA-binding domain"/>
    <property type="match status" value="1"/>
</dbReference>
<protein>
    <submittedName>
        <fullName evidence="8">Sigma-70 family RNA polymerase sigma factor</fullName>
    </submittedName>
</protein>
<dbReference type="InterPro" id="IPR036388">
    <property type="entry name" value="WH-like_DNA-bd_sf"/>
</dbReference>
<sequence>MNRDSERIFDEYLVTAARAGDREALARLVARFQPRLLRHAWRVLGEAERARDMVQEAWVEILRGLGRLDDAAAFPAWAYRIVTRRCQKQFRQSGRERAAPEEEADGIAVEAPGTPSAEIAFDLSRVLEAIATLPAPQRAALALFHTEELSVAEIAIALDVPPGTVKTRLMHARRKVRALLEGCSDEQAG</sequence>
<feature type="domain" description="RNA polymerase sigma factor 70 region 4 type 2" evidence="7">
    <location>
        <begin position="125"/>
        <end position="175"/>
    </location>
</feature>
<dbReference type="Pfam" id="PF04542">
    <property type="entry name" value="Sigma70_r2"/>
    <property type="match status" value="1"/>
</dbReference>
<keyword evidence="4" id="KW-0238">DNA-binding</keyword>
<dbReference type="InterPro" id="IPR013325">
    <property type="entry name" value="RNA_pol_sigma_r2"/>
</dbReference>
<dbReference type="RefSeq" id="WP_147892010.1">
    <property type="nucleotide sequence ID" value="NZ_VRTS01000007.1"/>
</dbReference>
<evidence type="ECO:0000259" key="6">
    <source>
        <dbReference type="Pfam" id="PF04542"/>
    </source>
</evidence>
<keyword evidence="3" id="KW-0731">Sigma factor</keyword>
<gene>
    <name evidence="8" type="ORF">FU658_10315</name>
</gene>
<dbReference type="GO" id="GO:0003677">
    <property type="term" value="F:DNA binding"/>
    <property type="evidence" value="ECO:0007669"/>
    <property type="project" value="UniProtKB-KW"/>
</dbReference>
<dbReference type="NCBIfam" id="TIGR02937">
    <property type="entry name" value="sigma70-ECF"/>
    <property type="match status" value="1"/>
</dbReference>
<dbReference type="SUPFAM" id="SSF88659">
    <property type="entry name" value="Sigma3 and sigma4 domains of RNA polymerase sigma factors"/>
    <property type="match status" value="1"/>
</dbReference>
<dbReference type="Pfam" id="PF08281">
    <property type="entry name" value="Sigma70_r4_2"/>
    <property type="match status" value="1"/>
</dbReference>
<dbReference type="InterPro" id="IPR007627">
    <property type="entry name" value="RNA_pol_sigma70_r2"/>
</dbReference>
<dbReference type="GO" id="GO:0006352">
    <property type="term" value="P:DNA-templated transcription initiation"/>
    <property type="evidence" value="ECO:0007669"/>
    <property type="project" value="InterPro"/>
</dbReference>
<dbReference type="InterPro" id="IPR039425">
    <property type="entry name" value="RNA_pol_sigma-70-like"/>
</dbReference>
<evidence type="ECO:0000256" key="3">
    <source>
        <dbReference type="ARBA" id="ARBA00023082"/>
    </source>
</evidence>
<dbReference type="OrthoDB" id="9797134at2"/>
<comment type="similarity">
    <text evidence="1">Belongs to the sigma-70 factor family. ECF subfamily.</text>
</comment>